<dbReference type="InterPro" id="IPR035965">
    <property type="entry name" value="PAS-like_dom_sf"/>
</dbReference>
<feature type="chain" id="PRO_5040884198" description="histidine kinase" evidence="10">
    <location>
        <begin position="22"/>
        <end position="823"/>
    </location>
</feature>
<proteinExistence type="predicted"/>
<dbReference type="InterPro" id="IPR036097">
    <property type="entry name" value="HisK_dim/P_sf"/>
</dbReference>
<dbReference type="GO" id="GO:0030295">
    <property type="term" value="F:protein kinase activator activity"/>
    <property type="evidence" value="ECO:0007669"/>
    <property type="project" value="TreeGrafter"/>
</dbReference>
<feature type="signal peptide" evidence="10">
    <location>
        <begin position="1"/>
        <end position="21"/>
    </location>
</feature>
<dbReference type="Gene3D" id="1.10.287.130">
    <property type="match status" value="1"/>
</dbReference>
<dbReference type="Gene3D" id="3.30.565.10">
    <property type="entry name" value="Histidine kinase-like ATPase, C-terminal domain"/>
    <property type="match status" value="1"/>
</dbReference>
<dbReference type="GO" id="GO:0000155">
    <property type="term" value="F:phosphorelay sensor kinase activity"/>
    <property type="evidence" value="ECO:0007669"/>
    <property type="project" value="InterPro"/>
</dbReference>
<dbReference type="CDD" id="cd00075">
    <property type="entry name" value="HATPase"/>
    <property type="match status" value="1"/>
</dbReference>
<dbReference type="SUPFAM" id="SSF55785">
    <property type="entry name" value="PYP-like sensor domain (PAS domain)"/>
    <property type="match status" value="1"/>
</dbReference>
<dbReference type="AlphaFoldDB" id="A0A9X7UXT9"/>
<feature type="region of interest" description="Disordered" evidence="8">
    <location>
        <begin position="793"/>
        <end position="823"/>
    </location>
</feature>
<dbReference type="PANTHER" id="PTHR42878">
    <property type="entry name" value="TWO-COMPONENT HISTIDINE KINASE"/>
    <property type="match status" value="1"/>
</dbReference>
<dbReference type="SMART" id="SM00387">
    <property type="entry name" value="HATPase_c"/>
    <property type="match status" value="1"/>
</dbReference>
<dbReference type="InterPro" id="IPR005467">
    <property type="entry name" value="His_kinase_dom"/>
</dbReference>
<evidence type="ECO:0000313" key="12">
    <source>
        <dbReference type="EMBL" id="QQD23993.1"/>
    </source>
</evidence>
<keyword evidence="4" id="KW-0547">Nucleotide-binding</keyword>
<dbReference type="SUPFAM" id="SSF47384">
    <property type="entry name" value="Homodimeric domain of signal transducing histidine kinase"/>
    <property type="match status" value="1"/>
</dbReference>
<keyword evidence="10" id="KW-0732">Signal</keyword>
<feature type="transmembrane region" description="Helical" evidence="9">
    <location>
        <begin position="300"/>
        <end position="319"/>
    </location>
</feature>
<evidence type="ECO:0000256" key="7">
    <source>
        <dbReference type="ARBA" id="ARBA00023012"/>
    </source>
</evidence>
<dbReference type="Gene3D" id="3.30.450.20">
    <property type="entry name" value="PAS domain"/>
    <property type="match status" value="1"/>
</dbReference>
<organism evidence="12 13">
    <name type="scientific">Venatoribacter cucullus</name>
    <dbReference type="NCBI Taxonomy" id="2661630"/>
    <lineage>
        <taxon>Bacteria</taxon>
        <taxon>Pseudomonadati</taxon>
        <taxon>Pseudomonadota</taxon>
        <taxon>Gammaproteobacteria</taxon>
        <taxon>Oceanospirillales</taxon>
        <taxon>Oceanospirillaceae</taxon>
        <taxon>Venatoribacter</taxon>
    </lineage>
</organism>
<dbReference type="PANTHER" id="PTHR42878:SF7">
    <property type="entry name" value="SENSOR HISTIDINE KINASE GLRK"/>
    <property type="match status" value="1"/>
</dbReference>
<feature type="transmembrane region" description="Helical" evidence="9">
    <location>
        <begin position="352"/>
        <end position="370"/>
    </location>
</feature>
<keyword evidence="7" id="KW-0902">Two-component regulatory system</keyword>
<dbReference type="KEGG" id="vcw:GJQ55_05635"/>
<dbReference type="Pfam" id="PF07696">
    <property type="entry name" value="7TMR-DISMED2"/>
    <property type="match status" value="1"/>
</dbReference>
<dbReference type="Pfam" id="PF07695">
    <property type="entry name" value="7TMR-DISM_7TM"/>
    <property type="match status" value="1"/>
</dbReference>
<evidence type="ECO:0000256" key="5">
    <source>
        <dbReference type="ARBA" id="ARBA00022777"/>
    </source>
</evidence>
<dbReference type="InterPro" id="IPR011622">
    <property type="entry name" value="7TMR_DISM_rcpt_extracell_dom2"/>
</dbReference>
<comment type="catalytic activity">
    <reaction evidence="1">
        <text>ATP + protein L-histidine = ADP + protein N-phospho-L-histidine.</text>
        <dbReference type="EC" id="2.7.13.3"/>
    </reaction>
</comment>
<feature type="transmembrane region" description="Helical" evidence="9">
    <location>
        <begin position="325"/>
        <end position="345"/>
    </location>
</feature>
<keyword evidence="3" id="KW-0808">Transferase</keyword>
<feature type="transmembrane region" description="Helical" evidence="9">
    <location>
        <begin position="231"/>
        <end position="248"/>
    </location>
</feature>
<reference evidence="12 13" key="1">
    <citation type="submission" date="2019-11" db="EMBL/GenBank/DDBJ databases">
        <title>Venatorbacter sp. nov. a predator of Campylobacter and other Gram-negative bacteria.</title>
        <authorList>
            <person name="Saeedi A."/>
            <person name="Cummings N.J."/>
            <person name="Connerton I.F."/>
            <person name="Connerton P.L."/>
        </authorList>
    </citation>
    <scope>NUCLEOTIDE SEQUENCE [LARGE SCALE GENOMIC DNA]</scope>
    <source>
        <strain evidence="12">XL5</strain>
    </source>
</reference>
<sequence length="823" mass="94229">MTLHRCFILLLTLLLSPMLLASGLTAEPDAEQEAVPAAPPLLTLNNPGDYSTGLHSLWLEDPAAELDASTAMAASGWQLSDRDSLNFGFSNSVFWLQLPLQNLTSQPDWALWIHYSLLDLTEAWLCPQPVTGISQCHYQQSGDLQPFSSNRAIDHPNTILPLLLQPQQSYVLLLRIKTQGTFQIPANLMDADTLQDKLLTSNLLRGGYYATMIVMGLYNLFIFFSTRERSYLYYSGFVLSFLLFHMVYEGSAFQFFWPDVPRINEFALPIFFALNMLIMSLFVPNFLALKQHSAGAFRLFRVYSALILVSVLMLPLLHYQAMVQIHNLLSITLTASALVVGIRFWARGHAAARYFTIAWAVLITGLILANSRSLGLIPTNVFTLYAYQIGSFMEVILLSLALGERIMQLQKDQLKARQELMQSQEDAIQYLRDYEDLYQNSLTGKFQLDGEGYFSKTNPAWRTMLGYTEQRYFNADNPRFNSLFTDAAERKAFWKKLKENGRVQAYVVSMTQPVTEERIMVSLTMRKGSNAENAALFGSGQDVTEDYLKEQALIQLQKEKTQSLRQLVMGIAHEMNTPLGNIRMAETFLNDNNQHWTLDEQQQHLRQGLEFIHNGTERLNELNQLMKSAVVQENQYAGELLLLRPWLQNWQQEHQKQDEKLQLRTAVHSYLVDWPTYPEALQIVLDQLLENSCIHNQELHEAGKLKVTVEFRERGDYLELHYRDNGKGVDKDQRDAIFMPFYTTRRTVARHKGLGLYQTYNLLTELLHGHVEWLDTEEGGFALMVRFNLPLPERNTPAEPQPVTDLVQQITNDKDKNDNGHGE</sequence>
<keyword evidence="6" id="KW-0067">ATP-binding</keyword>
<gene>
    <name evidence="12" type="ORF">GJQ55_05635</name>
</gene>
<dbReference type="EC" id="2.7.13.3" evidence="2"/>
<feature type="transmembrane region" description="Helical" evidence="9">
    <location>
        <begin position="382"/>
        <end position="402"/>
    </location>
</feature>
<dbReference type="InterPro" id="IPR050351">
    <property type="entry name" value="BphY/WalK/GraS-like"/>
</dbReference>
<feature type="compositionally biased region" description="Basic and acidic residues" evidence="8">
    <location>
        <begin position="812"/>
        <end position="823"/>
    </location>
</feature>
<evidence type="ECO:0000256" key="2">
    <source>
        <dbReference type="ARBA" id="ARBA00012438"/>
    </source>
</evidence>
<dbReference type="Proteomes" id="UP000596074">
    <property type="component" value="Chromosome"/>
</dbReference>
<dbReference type="Gene3D" id="2.60.40.2380">
    <property type="match status" value="1"/>
</dbReference>
<feature type="transmembrane region" description="Helical" evidence="9">
    <location>
        <begin position="206"/>
        <end position="224"/>
    </location>
</feature>
<keyword evidence="9" id="KW-1133">Transmembrane helix</keyword>
<dbReference type="GO" id="GO:0005524">
    <property type="term" value="F:ATP binding"/>
    <property type="evidence" value="ECO:0007669"/>
    <property type="project" value="UniProtKB-KW"/>
</dbReference>
<dbReference type="InterPro" id="IPR003661">
    <property type="entry name" value="HisK_dim/P_dom"/>
</dbReference>
<evidence type="ECO:0000256" key="3">
    <source>
        <dbReference type="ARBA" id="ARBA00022679"/>
    </source>
</evidence>
<dbReference type="GO" id="GO:0007234">
    <property type="term" value="P:osmosensory signaling via phosphorelay pathway"/>
    <property type="evidence" value="ECO:0007669"/>
    <property type="project" value="TreeGrafter"/>
</dbReference>
<evidence type="ECO:0000313" key="13">
    <source>
        <dbReference type="Proteomes" id="UP000596074"/>
    </source>
</evidence>
<name>A0A9X7UXT9_9GAMM</name>
<evidence type="ECO:0000256" key="9">
    <source>
        <dbReference type="SAM" id="Phobius"/>
    </source>
</evidence>
<dbReference type="GO" id="GO:0000156">
    <property type="term" value="F:phosphorelay response regulator activity"/>
    <property type="evidence" value="ECO:0007669"/>
    <property type="project" value="TreeGrafter"/>
</dbReference>
<evidence type="ECO:0000256" key="1">
    <source>
        <dbReference type="ARBA" id="ARBA00000085"/>
    </source>
</evidence>
<keyword evidence="5" id="KW-0418">Kinase</keyword>
<protein>
    <recommendedName>
        <fullName evidence="2">histidine kinase</fullName>
        <ecNumber evidence="2">2.7.13.3</ecNumber>
    </recommendedName>
</protein>
<dbReference type="InterPro" id="IPR011623">
    <property type="entry name" value="7TMR_DISM_rcpt_extracell_dom1"/>
</dbReference>
<accession>A0A9X7UXT9</accession>
<dbReference type="PROSITE" id="PS50109">
    <property type="entry name" value="HIS_KIN"/>
    <property type="match status" value="1"/>
</dbReference>
<evidence type="ECO:0000256" key="4">
    <source>
        <dbReference type="ARBA" id="ARBA00022741"/>
    </source>
</evidence>
<dbReference type="Pfam" id="PF02518">
    <property type="entry name" value="HATPase_c"/>
    <property type="match status" value="1"/>
</dbReference>
<keyword evidence="13" id="KW-1185">Reference proteome</keyword>
<evidence type="ECO:0000256" key="10">
    <source>
        <dbReference type="SAM" id="SignalP"/>
    </source>
</evidence>
<dbReference type="InterPro" id="IPR036890">
    <property type="entry name" value="HATPase_C_sf"/>
</dbReference>
<dbReference type="RefSeq" id="WP_228346545.1">
    <property type="nucleotide sequence ID" value="NZ_CP046056.1"/>
</dbReference>
<evidence type="ECO:0000256" key="6">
    <source>
        <dbReference type="ARBA" id="ARBA00022840"/>
    </source>
</evidence>
<evidence type="ECO:0000256" key="8">
    <source>
        <dbReference type="SAM" id="MobiDB-lite"/>
    </source>
</evidence>
<dbReference type="EMBL" id="CP046056">
    <property type="protein sequence ID" value="QQD23993.1"/>
    <property type="molecule type" value="Genomic_DNA"/>
</dbReference>
<evidence type="ECO:0000259" key="11">
    <source>
        <dbReference type="PROSITE" id="PS50109"/>
    </source>
</evidence>
<feature type="domain" description="Histidine kinase" evidence="11">
    <location>
        <begin position="570"/>
        <end position="791"/>
    </location>
</feature>
<dbReference type="CDD" id="cd00082">
    <property type="entry name" value="HisKA"/>
    <property type="match status" value="1"/>
</dbReference>
<dbReference type="InterPro" id="IPR003594">
    <property type="entry name" value="HATPase_dom"/>
</dbReference>
<feature type="transmembrane region" description="Helical" evidence="9">
    <location>
        <begin position="268"/>
        <end position="288"/>
    </location>
</feature>
<keyword evidence="9" id="KW-0472">Membrane</keyword>
<dbReference type="SUPFAM" id="SSF55874">
    <property type="entry name" value="ATPase domain of HSP90 chaperone/DNA topoisomerase II/histidine kinase"/>
    <property type="match status" value="1"/>
</dbReference>
<keyword evidence="9" id="KW-0812">Transmembrane</keyword>